<name>A0ABY3PMT6_9CYAN</name>
<keyword evidence="1" id="KW-0808">Transferase</keyword>
<dbReference type="RefSeq" id="WP_230841980.1">
    <property type="nucleotide sequence ID" value="NZ_CP063845.1"/>
</dbReference>
<dbReference type="Proteomes" id="UP001054846">
    <property type="component" value="Chromosome"/>
</dbReference>
<proteinExistence type="predicted"/>
<dbReference type="Gene3D" id="3.40.50.2000">
    <property type="entry name" value="Glycogen Phosphorylase B"/>
    <property type="match status" value="1"/>
</dbReference>
<dbReference type="Pfam" id="PF13692">
    <property type="entry name" value="Glyco_trans_1_4"/>
    <property type="match status" value="1"/>
</dbReference>
<evidence type="ECO:0000259" key="2">
    <source>
        <dbReference type="Pfam" id="PF13439"/>
    </source>
</evidence>
<organism evidence="3 4">
    <name type="scientific">Gloeobacter morelensis MG652769</name>
    <dbReference type="NCBI Taxonomy" id="2781736"/>
    <lineage>
        <taxon>Bacteria</taxon>
        <taxon>Bacillati</taxon>
        <taxon>Cyanobacteriota</taxon>
        <taxon>Cyanophyceae</taxon>
        <taxon>Gloeobacterales</taxon>
        <taxon>Gloeobacteraceae</taxon>
        <taxon>Gloeobacter</taxon>
        <taxon>Gloeobacter morelensis</taxon>
    </lineage>
</organism>
<feature type="domain" description="Glycosyltransferase subfamily 4-like N-terminal" evidence="2">
    <location>
        <begin position="14"/>
        <end position="169"/>
    </location>
</feature>
<sequence>MRITFVIPFLNPTGGIRVVLDYANALHRLGHRVQVVHPLWPYRFHHSRPRQLRVFARHLLTGNRLGWFDLEAPLVQVPRIADAHLPEADIVVATAWPTAYDVACLEAAKGRKIYFIQLYEIDSGPVDQVDGSYRLPLAPVAVSSHLAEWIEVRFGRRCLGVIPPGVDPAVFYAGGRVEPLTVVMPYHPDARKGGEDGLAALRLLKGRLPGLKVRLFGHRRPTDFDGAWMSFERQPTAGRLRALYAESAALLYPSRFEGFGLPPLEAMRCGCAVVTTRVGELPRLLSDGCDALLVPPQDGAAMARCLERVLVDEALRAALVACALERSQGFLLERGVQRWLAVLEKPTGDPG</sequence>
<protein>
    <submittedName>
        <fullName evidence="3">Glycosyltransferase family 4 protein</fullName>
    </submittedName>
</protein>
<reference evidence="3 4" key="1">
    <citation type="journal article" date="2021" name="Genome Biol. Evol.">
        <title>Complete Genome Sequencing of a Novel Gloeobacter Species from a Waterfall Cave in Mexico.</title>
        <authorList>
            <person name="Saw J.H."/>
            <person name="Cardona T."/>
            <person name="Montejano G."/>
        </authorList>
    </citation>
    <scope>NUCLEOTIDE SEQUENCE [LARGE SCALE GENOMIC DNA]</scope>
    <source>
        <strain evidence="3">MG652769</strain>
    </source>
</reference>
<dbReference type="PANTHER" id="PTHR46401">
    <property type="entry name" value="GLYCOSYLTRANSFERASE WBBK-RELATED"/>
    <property type="match status" value="1"/>
</dbReference>
<evidence type="ECO:0000313" key="3">
    <source>
        <dbReference type="EMBL" id="UFP94914.1"/>
    </source>
</evidence>
<dbReference type="CDD" id="cd03801">
    <property type="entry name" value="GT4_PimA-like"/>
    <property type="match status" value="1"/>
</dbReference>
<dbReference type="EMBL" id="CP063845">
    <property type="protein sequence ID" value="UFP94914.1"/>
    <property type="molecule type" value="Genomic_DNA"/>
</dbReference>
<accession>A0ABY3PMT6</accession>
<dbReference type="Gene3D" id="3.40.50.11090">
    <property type="match status" value="1"/>
</dbReference>
<evidence type="ECO:0000256" key="1">
    <source>
        <dbReference type="ARBA" id="ARBA00022679"/>
    </source>
</evidence>
<keyword evidence="4" id="KW-1185">Reference proteome</keyword>
<dbReference type="PANTHER" id="PTHR46401:SF2">
    <property type="entry name" value="GLYCOSYLTRANSFERASE WBBK-RELATED"/>
    <property type="match status" value="1"/>
</dbReference>
<dbReference type="SUPFAM" id="SSF53756">
    <property type="entry name" value="UDP-Glycosyltransferase/glycogen phosphorylase"/>
    <property type="match status" value="1"/>
</dbReference>
<evidence type="ECO:0000313" key="4">
    <source>
        <dbReference type="Proteomes" id="UP001054846"/>
    </source>
</evidence>
<gene>
    <name evidence="3" type="ORF">ISF26_01300</name>
</gene>
<dbReference type="Pfam" id="PF13439">
    <property type="entry name" value="Glyco_transf_4"/>
    <property type="match status" value="1"/>
</dbReference>
<dbReference type="InterPro" id="IPR028098">
    <property type="entry name" value="Glyco_trans_4-like_N"/>
</dbReference>